<name>A0A9P6XZ18_RHIOR</name>
<gene>
    <name evidence="3" type="ORF">G6F51_011612</name>
</gene>
<evidence type="ECO:0000313" key="4">
    <source>
        <dbReference type="Proteomes" id="UP000717996"/>
    </source>
</evidence>
<dbReference type="GO" id="GO:0015074">
    <property type="term" value="P:DNA integration"/>
    <property type="evidence" value="ECO:0007669"/>
    <property type="project" value="InterPro"/>
</dbReference>
<dbReference type="GO" id="GO:0006310">
    <property type="term" value="P:DNA recombination"/>
    <property type="evidence" value="ECO:0007669"/>
    <property type="project" value="UniProtKB-KW"/>
</dbReference>
<evidence type="ECO:0000313" key="3">
    <source>
        <dbReference type="EMBL" id="KAG1535305.1"/>
    </source>
</evidence>
<dbReference type="InterPro" id="IPR011010">
    <property type="entry name" value="DNA_brk_join_enz"/>
</dbReference>
<evidence type="ECO:0000256" key="1">
    <source>
        <dbReference type="ARBA" id="ARBA00023172"/>
    </source>
</evidence>
<dbReference type="EMBL" id="JAANIT010002862">
    <property type="protein sequence ID" value="KAG1535305.1"/>
    <property type="molecule type" value="Genomic_DNA"/>
</dbReference>
<organism evidence="3 4">
    <name type="scientific">Rhizopus oryzae</name>
    <name type="common">Mucormycosis agent</name>
    <name type="synonym">Rhizopus arrhizus var. delemar</name>
    <dbReference type="NCBI Taxonomy" id="64495"/>
    <lineage>
        <taxon>Eukaryota</taxon>
        <taxon>Fungi</taxon>
        <taxon>Fungi incertae sedis</taxon>
        <taxon>Mucoromycota</taxon>
        <taxon>Mucoromycotina</taxon>
        <taxon>Mucoromycetes</taxon>
        <taxon>Mucorales</taxon>
        <taxon>Mucorineae</taxon>
        <taxon>Rhizopodaceae</taxon>
        <taxon>Rhizopus</taxon>
    </lineage>
</organism>
<evidence type="ECO:0008006" key="5">
    <source>
        <dbReference type="Google" id="ProtNLM"/>
    </source>
</evidence>
<keyword evidence="1" id="KW-0233">DNA recombination</keyword>
<dbReference type="PANTHER" id="PTHR35617:SF3">
    <property type="entry name" value="CORE-BINDING (CB) DOMAIN-CONTAINING PROTEIN"/>
    <property type="match status" value="1"/>
</dbReference>
<proteinExistence type="predicted"/>
<sequence length="677" mass="76535">MHVFVSRYRLWFKRCKALKLQVENIGTIFPPTVCSTSAPNEESVGTIPQRLGQETTTTNGMYQRTSLVATKPTTVEREEHSPTNTSTNYICGRQQHGMGMQSHNTTPTTPHRPWTLDAPRSTNVDQLERVESGLSSTTNISSPPQHETIDSHGQYHLHGLHEQAGRNEVTTADEASNRSMKMVLDTRDHDSVNTCTRDRQQHSRFRVQTTVSEEQLDASTTNIQSCSTTLGTKRRRPICGSEHHANKKVRIMAPRPGQSCDRRLYNSLESVSFPISQPTVESDNTMFTQDHTREIVSGDDGDALLEDRNLVSSPSGLECSTTNPPPPNHVNQTTFTISNLSNELKQQLETRRMEIISNQFNHPQLNQDAQLILTHHLTLDSSTNRSYHRGQILFLHWATFHLIPDTTFTNLQLINFLSTMYKQYNYALSTIQLFRATVTQLHQDPRSLSTDQTLNNFILRLSAQAPPIRLHRPIIDLTPTFTYLSNLNNSHYSLASLQGKLAFLLGVTCFFRPSDLHRIPASSVRLSADHRLLYLEVHNPKEKRRGRRIIKSFQVVAHNNNPTLCPVQTFISFSKRRPSCSSTALFLNSIAPNNPLQTATIQGWLSCLLRKSTSEPRVNVRSIASSLALASGIPREDVVTTSNWSNSQVFENHYRREHLSLFDFTSTLIQIEDLPGN</sequence>
<dbReference type="OrthoDB" id="5588333at2759"/>
<evidence type="ECO:0000256" key="2">
    <source>
        <dbReference type="SAM" id="MobiDB-lite"/>
    </source>
</evidence>
<dbReference type="SUPFAM" id="SSF56349">
    <property type="entry name" value="DNA breaking-rejoining enzymes"/>
    <property type="match status" value="1"/>
</dbReference>
<dbReference type="Proteomes" id="UP000717996">
    <property type="component" value="Unassembled WGS sequence"/>
</dbReference>
<dbReference type="Gene3D" id="1.10.443.10">
    <property type="entry name" value="Intergrase catalytic core"/>
    <property type="match status" value="1"/>
</dbReference>
<comment type="caution">
    <text evidence="3">The sequence shown here is derived from an EMBL/GenBank/DDBJ whole genome shotgun (WGS) entry which is preliminary data.</text>
</comment>
<dbReference type="GO" id="GO:0003677">
    <property type="term" value="F:DNA binding"/>
    <property type="evidence" value="ECO:0007669"/>
    <property type="project" value="InterPro"/>
</dbReference>
<reference evidence="3" key="1">
    <citation type="journal article" date="2020" name="Microb. Genom.">
        <title>Genetic diversity of clinical and environmental Mucorales isolates obtained from an investigation of mucormycosis cases among solid organ transplant recipients.</title>
        <authorList>
            <person name="Nguyen M.H."/>
            <person name="Kaul D."/>
            <person name="Muto C."/>
            <person name="Cheng S.J."/>
            <person name="Richter R.A."/>
            <person name="Bruno V.M."/>
            <person name="Liu G."/>
            <person name="Beyhan S."/>
            <person name="Sundermann A.J."/>
            <person name="Mounaud S."/>
            <person name="Pasculle A.W."/>
            <person name="Nierman W.C."/>
            <person name="Driscoll E."/>
            <person name="Cumbie R."/>
            <person name="Clancy C.J."/>
            <person name="Dupont C.L."/>
        </authorList>
    </citation>
    <scope>NUCLEOTIDE SEQUENCE</scope>
    <source>
        <strain evidence="3">GL16</strain>
    </source>
</reference>
<accession>A0A9P6XZ18</accession>
<protein>
    <recommendedName>
        <fullName evidence="5">Tyr recombinase domain-containing protein</fullName>
    </recommendedName>
</protein>
<dbReference type="PANTHER" id="PTHR35617">
    <property type="entry name" value="PHAGE_INTEGRASE DOMAIN-CONTAINING PROTEIN"/>
    <property type="match status" value="1"/>
</dbReference>
<feature type="region of interest" description="Disordered" evidence="2">
    <location>
        <begin position="99"/>
        <end position="119"/>
    </location>
</feature>
<dbReference type="InterPro" id="IPR013762">
    <property type="entry name" value="Integrase-like_cat_sf"/>
</dbReference>
<dbReference type="AlphaFoldDB" id="A0A9P6XZ18"/>